<feature type="region of interest" description="Disordered" evidence="1">
    <location>
        <begin position="66"/>
        <end position="119"/>
    </location>
</feature>
<dbReference type="AlphaFoldDB" id="A0A4C1X1Z7"/>
<evidence type="ECO:0000313" key="3">
    <source>
        <dbReference type="Proteomes" id="UP000299102"/>
    </source>
</evidence>
<comment type="caution">
    <text evidence="2">The sequence shown here is derived from an EMBL/GenBank/DDBJ whole genome shotgun (WGS) entry which is preliminary data.</text>
</comment>
<accession>A0A4C1X1Z7</accession>
<proteinExistence type="predicted"/>
<organism evidence="2 3">
    <name type="scientific">Eumeta variegata</name>
    <name type="common">Bagworm moth</name>
    <name type="synonym">Eumeta japonica</name>
    <dbReference type="NCBI Taxonomy" id="151549"/>
    <lineage>
        <taxon>Eukaryota</taxon>
        <taxon>Metazoa</taxon>
        <taxon>Ecdysozoa</taxon>
        <taxon>Arthropoda</taxon>
        <taxon>Hexapoda</taxon>
        <taxon>Insecta</taxon>
        <taxon>Pterygota</taxon>
        <taxon>Neoptera</taxon>
        <taxon>Endopterygota</taxon>
        <taxon>Lepidoptera</taxon>
        <taxon>Glossata</taxon>
        <taxon>Ditrysia</taxon>
        <taxon>Tineoidea</taxon>
        <taxon>Psychidae</taxon>
        <taxon>Oiketicinae</taxon>
        <taxon>Eumeta</taxon>
    </lineage>
</organism>
<dbReference type="Proteomes" id="UP000299102">
    <property type="component" value="Unassembled WGS sequence"/>
</dbReference>
<reference evidence="2 3" key="1">
    <citation type="journal article" date="2019" name="Commun. Biol.">
        <title>The bagworm genome reveals a unique fibroin gene that provides high tensile strength.</title>
        <authorList>
            <person name="Kono N."/>
            <person name="Nakamura H."/>
            <person name="Ohtoshi R."/>
            <person name="Tomita M."/>
            <person name="Numata K."/>
            <person name="Arakawa K."/>
        </authorList>
    </citation>
    <scope>NUCLEOTIDE SEQUENCE [LARGE SCALE GENOMIC DNA]</scope>
</reference>
<dbReference type="EMBL" id="BGZK01000706">
    <property type="protein sequence ID" value="GBP56992.1"/>
    <property type="molecule type" value="Genomic_DNA"/>
</dbReference>
<protein>
    <submittedName>
        <fullName evidence="2">Uncharacterized protein</fullName>
    </submittedName>
</protein>
<evidence type="ECO:0000313" key="2">
    <source>
        <dbReference type="EMBL" id="GBP56992.1"/>
    </source>
</evidence>
<feature type="compositionally biased region" description="Polar residues" evidence="1">
    <location>
        <begin position="107"/>
        <end position="119"/>
    </location>
</feature>
<name>A0A4C1X1Z7_EUMVA</name>
<keyword evidence="3" id="KW-1185">Reference proteome</keyword>
<evidence type="ECO:0000256" key="1">
    <source>
        <dbReference type="SAM" id="MobiDB-lite"/>
    </source>
</evidence>
<sequence length="119" mass="13352">MYTTTFLYIHEYNARNPPALNCQRTMQCAGSTLPDNRHGPAVLHRLLEEVRGRPIKKIKLHLSAYRRPPDDTVGTPFKGRARCGRPPSGLRSPIARAVGRRSRHEVSFSTPLDESTTSS</sequence>
<gene>
    <name evidence="2" type="ORF">EVAR_88621_1</name>
</gene>